<comment type="caution">
    <text evidence="1">The sequence shown here is derived from an EMBL/GenBank/DDBJ whole genome shotgun (WGS) entry which is preliminary data.</text>
</comment>
<dbReference type="AlphaFoldDB" id="A0A1E7NAQ4"/>
<gene>
    <name evidence="1" type="ORF">HS99_0024630</name>
</gene>
<evidence type="ECO:0000313" key="1">
    <source>
        <dbReference type="EMBL" id="OEV37780.1"/>
    </source>
</evidence>
<name>A0A1E7NAQ4_KITAU</name>
<dbReference type="EMBL" id="JPRF03000018">
    <property type="protein sequence ID" value="OEV37780.1"/>
    <property type="molecule type" value="Genomic_DNA"/>
</dbReference>
<dbReference type="Proteomes" id="UP000037395">
    <property type="component" value="Unassembled WGS sequence"/>
</dbReference>
<accession>A0A1E7NAQ4</accession>
<dbReference type="RefSeq" id="WP_050366508.1">
    <property type="nucleotide sequence ID" value="NZ_CP020567.1"/>
</dbReference>
<evidence type="ECO:0000313" key="2">
    <source>
        <dbReference type="Proteomes" id="UP000037395"/>
    </source>
</evidence>
<proteinExistence type="predicted"/>
<sequence>MTVFRCVRCNQPLTAPLKRLTAFPERPKPVEQEIAPSTVSRGCFAIDPEPFGAPFVPNDDPQEPVAAMAGMTVHRDGAFLKSAGPKDTVVLHPDDAIGLHYHTGRERWIGCCGPSGMYGPNQLCACGNPVGTLVADCLMQNELHLDPRRIWAEEMRAAVKLAQP</sequence>
<protein>
    <submittedName>
        <fullName evidence="1">Uncharacterized protein</fullName>
    </submittedName>
</protein>
<reference evidence="1" key="1">
    <citation type="submission" date="2016-08" db="EMBL/GenBank/DDBJ databases">
        <title>Sequencing, Assembly and Comparative Genomics of S. aureofaciens ATCC 10762.</title>
        <authorList>
            <person name="Gradnigo J.S."/>
            <person name="Johnson N."/>
            <person name="Somerville G.A."/>
        </authorList>
    </citation>
    <scope>NUCLEOTIDE SEQUENCE [LARGE SCALE GENOMIC DNA]</scope>
    <source>
        <strain evidence="1">ATCC 10762</strain>
    </source>
</reference>
<organism evidence="1 2">
    <name type="scientific">Kitasatospora aureofaciens</name>
    <name type="common">Streptomyces aureofaciens</name>
    <dbReference type="NCBI Taxonomy" id="1894"/>
    <lineage>
        <taxon>Bacteria</taxon>
        <taxon>Bacillati</taxon>
        <taxon>Actinomycetota</taxon>
        <taxon>Actinomycetes</taxon>
        <taxon>Kitasatosporales</taxon>
        <taxon>Streptomycetaceae</taxon>
        <taxon>Kitasatospora</taxon>
    </lineage>
</organism>
<keyword evidence="2" id="KW-1185">Reference proteome</keyword>